<feature type="coiled-coil region" evidence="1">
    <location>
        <begin position="436"/>
        <end position="498"/>
    </location>
</feature>
<dbReference type="InterPro" id="IPR001173">
    <property type="entry name" value="Glyco_trans_2-like"/>
</dbReference>
<protein>
    <submittedName>
        <fullName evidence="4">Glycosyltransferase</fullName>
    </submittedName>
</protein>
<dbReference type="AlphaFoldDB" id="A0A1B9F2W9"/>
<dbReference type="InterPro" id="IPR013216">
    <property type="entry name" value="Methyltransf_11"/>
</dbReference>
<dbReference type="RefSeq" id="WP_083186785.1">
    <property type="nucleotide sequence ID" value="NZ_MAGO01000015.1"/>
</dbReference>
<dbReference type="PANTHER" id="PTHR43179">
    <property type="entry name" value="RHAMNOSYLTRANSFERASE WBBL"/>
    <property type="match status" value="1"/>
</dbReference>
<dbReference type="Gene3D" id="3.40.50.150">
    <property type="entry name" value="Vaccinia Virus protein VP39"/>
    <property type="match status" value="2"/>
</dbReference>
<evidence type="ECO:0000259" key="3">
    <source>
        <dbReference type="Pfam" id="PF08241"/>
    </source>
</evidence>
<sequence length="1231" mass="140593">MRDNIKALVAWIHERLRLNGYVIEVGAYQVEGQEGYADLRPYFNGLKYIGIDMRIGPGVDCIQDVHSLGLRDHVASYVLCLDTLEHVKDPIRAVKELERLVANPGVLVLSSVMDFPIHDHPSDYWRFTPQAFFEMVKGFEQKRVFFQGDPLKPHTVIAIGAKGVSLDLSWPEKLAGEQLNEHLEHKIEPKQFVTQPPIRHKYHYDIDLNGSDTTHSLLLKKVKPNTRVLEIGCATGYMTRILKENLGCETTAVEIDEAAASLARPYADKLIVADVESLAFEEVFPPKHYDYIIMADVLEHLKDPRSLLEKLSFCLKDDGRLLISIPNMAHGSLALELLDGKWDYRKIGLLDSSHLRFFTISNFLNMLEGTGLWAIRIDRIIVDPWNTELRTQWFSYPKEVTSYLEKVNPEFRTYQFVVEAMKMGPYGEKELFKSQYIALKNSLSAAQEKLDELHRENQKLFEEKARLEGNLQNLGHEVNELRAERERLLEQLRASEENLLHARFELSRIEGSLAWRMLHPYRRFIEFALPHDTKRRKIYQFATRAFAYALKEGPVGFWRKTRDYLQRRGNGGELSKISPPKLESKWYPLEFPSVENPKASIVIPVYNKSIYTFNCLKSLSTTKNRSSFEVIVVDDASTDDTPQMMQEMKGVTYIRSEKNQGFVGSCNVGAQKARGEKIVFLNNDTTVSDGWLDALLDTFPRFKNVGLVGAKLVYPDGRLQEAGGIIFNDGSGMNFGKWDDPSLPQYNYVREVDYCSGAAICVPKKLFFEIGGFDTRYSPAYYEDTDLAMEVRRRGYRVLYQPHSVVIHHEGVTAGRDTSSGVKRYQEINKLKFLEKWKEVLEKDHFSPDTSSYLFRERGIEGRILVIDHYVPTPDKDSGSLRIFSIIEILVDLGWKVIFWPDNQAKTEPYVSWLQSMGIEVIYGASSFIDKFREFGPHLNGVWLLRPHIAQNYIDIVKGNSNAFTVYDTVDLHFVREERRAAVEGDERLLEEAKRWKDIELYLANRADAVIVVTPEEKAILEECGIRNLGHQTNQKVLVIPNIHEVVVDEVPFEDRSGLMFIGGFVHPPNIDAMLWFVKEILPKIKSELPEVTLKIVGSNPSKEIKGLANDYIEVTGYVPDVSDFFMKSRVFVSPLRYGAGLKGKIGQSLGYGLPVVTTSIGAEGFLMQGEEPPFLIADDPSDFAEKVLSLYRQKDLWEEMSARGKAFIGRHFTKDVVKSTIKQLLTAMLN</sequence>
<evidence type="ECO:0000313" key="4">
    <source>
        <dbReference type="EMBL" id="OCC14270.1"/>
    </source>
</evidence>
<dbReference type="STRING" id="1156395.DBT_2342"/>
<dbReference type="OrthoDB" id="9807209at2"/>
<dbReference type="InterPro" id="IPR029063">
    <property type="entry name" value="SAM-dependent_MTases_sf"/>
</dbReference>
<reference evidence="4 5" key="1">
    <citation type="submission" date="2016-06" db="EMBL/GenBank/DDBJ databases">
        <title>Respiratory ammonification of nitrate coupled to the oxidation of elemental sulfur in deep-sea autotrophic thermophilic bacteria.</title>
        <authorList>
            <person name="Slobodkina G.B."/>
            <person name="Mardanov A.V."/>
            <person name="Ravin N.V."/>
            <person name="Frolova A.A."/>
            <person name="Viryasiv M.B."/>
            <person name="Chernyh N.A."/>
            <person name="Bonch-Osmolovskaya E.A."/>
            <person name="Slobodkin A.I."/>
        </authorList>
    </citation>
    <scope>NUCLEOTIDE SEQUENCE [LARGE SCALE GENOMIC DNA]</scope>
    <source>
        <strain evidence="4 5">S69</strain>
    </source>
</reference>
<dbReference type="CDD" id="cd02440">
    <property type="entry name" value="AdoMet_MTases"/>
    <property type="match status" value="1"/>
</dbReference>
<dbReference type="EMBL" id="MAGO01000015">
    <property type="protein sequence ID" value="OCC14270.1"/>
    <property type="molecule type" value="Genomic_DNA"/>
</dbReference>
<dbReference type="SUPFAM" id="SSF53335">
    <property type="entry name" value="S-adenosyl-L-methionine-dependent methyltransferases"/>
    <property type="match status" value="2"/>
</dbReference>
<evidence type="ECO:0000313" key="5">
    <source>
        <dbReference type="Proteomes" id="UP000093080"/>
    </source>
</evidence>
<dbReference type="PANTHER" id="PTHR43179:SF7">
    <property type="entry name" value="RHAMNOSYLTRANSFERASE WBBL"/>
    <property type="match status" value="1"/>
</dbReference>
<feature type="domain" description="Glycosyltransferase 2-like" evidence="2">
    <location>
        <begin position="600"/>
        <end position="721"/>
    </location>
</feature>
<dbReference type="SUPFAM" id="SSF53448">
    <property type="entry name" value="Nucleotide-diphospho-sugar transferases"/>
    <property type="match status" value="1"/>
</dbReference>
<dbReference type="PATRIC" id="fig|1156395.6.peg.2374"/>
<evidence type="ECO:0000256" key="1">
    <source>
        <dbReference type="SAM" id="Coils"/>
    </source>
</evidence>
<keyword evidence="5" id="KW-1185">Reference proteome</keyword>
<proteinExistence type="predicted"/>
<dbReference type="Gene3D" id="3.40.50.2000">
    <property type="entry name" value="Glycogen Phosphorylase B"/>
    <property type="match status" value="1"/>
</dbReference>
<accession>A0A1B9F2W9</accession>
<dbReference type="Gene3D" id="3.90.550.10">
    <property type="entry name" value="Spore Coat Polysaccharide Biosynthesis Protein SpsA, Chain A"/>
    <property type="match status" value="1"/>
</dbReference>
<dbReference type="InterPro" id="IPR029044">
    <property type="entry name" value="Nucleotide-diphossugar_trans"/>
</dbReference>
<dbReference type="Pfam" id="PF00535">
    <property type="entry name" value="Glycos_transf_2"/>
    <property type="match status" value="1"/>
</dbReference>
<dbReference type="SUPFAM" id="SSF53756">
    <property type="entry name" value="UDP-Glycosyltransferase/glycogen phosphorylase"/>
    <property type="match status" value="1"/>
</dbReference>
<evidence type="ECO:0000259" key="2">
    <source>
        <dbReference type="Pfam" id="PF00535"/>
    </source>
</evidence>
<gene>
    <name evidence="4" type="ORF">DBT_2342</name>
</gene>
<name>A0A1B9F2W9_9BACT</name>
<dbReference type="CDD" id="cd03801">
    <property type="entry name" value="GT4_PimA-like"/>
    <property type="match status" value="1"/>
</dbReference>
<feature type="domain" description="Methyltransferase type 11" evidence="3">
    <location>
        <begin position="63"/>
        <end position="108"/>
    </location>
</feature>
<dbReference type="Pfam" id="PF13692">
    <property type="entry name" value="Glyco_trans_1_4"/>
    <property type="match status" value="1"/>
</dbReference>
<keyword evidence="1" id="KW-0175">Coiled coil</keyword>
<organism evidence="4 5">
    <name type="scientific">Dissulfuribacter thermophilus</name>
    <dbReference type="NCBI Taxonomy" id="1156395"/>
    <lineage>
        <taxon>Bacteria</taxon>
        <taxon>Pseudomonadati</taxon>
        <taxon>Thermodesulfobacteriota</taxon>
        <taxon>Dissulfuribacteria</taxon>
        <taxon>Dissulfuribacterales</taxon>
        <taxon>Dissulfuribacteraceae</taxon>
        <taxon>Dissulfuribacter</taxon>
    </lineage>
</organism>
<keyword evidence="4" id="KW-0808">Transferase</keyword>
<dbReference type="GO" id="GO:0008757">
    <property type="term" value="F:S-adenosylmethionine-dependent methyltransferase activity"/>
    <property type="evidence" value="ECO:0007669"/>
    <property type="project" value="InterPro"/>
</dbReference>
<dbReference type="Proteomes" id="UP000093080">
    <property type="component" value="Unassembled WGS sequence"/>
</dbReference>
<dbReference type="Pfam" id="PF08241">
    <property type="entry name" value="Methyltransf_11"/>
    <property type="match status" value="1"/>
</dbReference>
<comment type="caution">
    <text evidence="4">The sequence shown here is derived from an EMBL/GenBank/DDBJ whole genome shotgun (WGS) entry which is preliminary data.</text>
</comment>
<dbReference type="CDD" id="cd04186">
    <property type="entry name" value="GT_2_like_c"/>
    <property type="match status" value="1"/>
</dbReference>
<dbReference type="Pfam" id="PF13489">
    <property type="entry name" value="Methyltransf_23"/>
    <property type="match status" value="1"/>
</dbReference>